<dbReference type="NCBIfam" id="TIGR03434">
    <property type="entry name" value="ADOP"/>
    <property type="match status" value="1"/>
</dbReference>
<evidence type="ECO:0000313" key="11">
    <source>
        <dbReference type="Proteomes" id="UP000538666"/>
    </source>
</evidence>
<evidence type="ECO:0000256" key="5">
    <source>
        <dbReference type="ARBA" id="ARBA00023136"/>
    </source>
</evidence>
<dbReference type="InterPro" id="IPR047928">
    <property type="entry name" value="Perm_prefix_1"/>
</dbReference>
<dbReference type="InterPro" id="IPR017800">
    <property type="entry name" value="ADOP"/>
</dbReference>
<feature type="domain" description="MacB-like periplasmic core" evidence="9">
    <location>
        <begin position="98"/>
        <end position="318"/>
    </location>
</feature>
<evidence type="ECO:0000313" key="10">
    <source>
        <dbReference type="EMBL" id="MBB6143291.1"/>
    </source>
</evidence>
<feature type="transmembrane region" description="Helical" evidence="7">
    <location>
        <begin position="458"/>
        <end position="476"/>
    </location>
</feature>
<evidence type="ECO:0000256" key="1">
    <source>
        <dbReference type="ARBA" id="ARBA00004651"/>
    </source>
</evidence>
<dbReference type="AlphaFoldDB" id="A0A841JWD9"/>
<feature type="transmembrane region" description="Helical" evidence="7">
    <location>
        <begin position="509"/>
        <end position="533"/>
    </location>
</feature>
<reference evidence="10 11" key="1">
    <citation type="submission" date="2020-08" db="EMBL/GenBank/DDBJ databases">
        <title>Genomic Encyclopedia of Type Strains, Phase IV (KMG-IV): sequencing the most valuable type-strain genomes for metagenomic binning, comparative biology and taxonomic classification.</title>
        <authorList>
            <person name="Goeker M."/>
        </authorList>
    </citation>
    <scope>NUCLEOTIDE SEQUENCE [LARGE SCALE GENOMIC DNA]</scope>
    <source>
        <strain evidence="10 11">DSM 103733</strain>
    </source>
</reference>
<evidence type="ECO:0000256" key="4">
    <source>
        <dbReference type="ARBA" id="ARBA00022989"/>
    </source>
</evidence>
<comment type="similarity">
    <text evidence="6">Belongs to the ABC-4 integral membrane protein family.</text>
</comment>
<dbReference type="InterPro" id="IPR003838">
    <property type="entry name" value="ABC3_permease_C"/>
</dbReference>
<evidence type="ECO:0000256" key="3">
    <source>
        <dbReference type="ARBA" id="ARBA00022692"/>
    </source>
</evidence>
<keyword evidence="4 7" id="KW-1133">Transmembrane helix</keyword>
<keyword evidence="5 7" id="KW-0472">Membrane</keyword>
<feature type="transmembrane region" description="Helical" evidence="7">
    <location>
        <begin position="822"/>
        <end position="843"/>
    </location>
</feature>
<feature type="transmembrane region" description="Helical" evidence="7">
    <location>
        <begin position="416"/>
        <end position="438"/>
    </location>
</feature>
<dbReference type="EMBL" id="JACHEK010000002">
    <property type="protein sequence ID" value="MBB6143291.1"/>
    <property type="molecule type" value="Genomic_DNA"/>
</dbReference>
<dbReference type="Pfam" id="PF12704">
    <property type="entry name" value="MacB_PCD"/>
    <property type="match status" value="2"/>
</dbReference>
<dbReference type="PANTHER" id="PTHR30572:SF4">
    <property type="entry name" value="ABC TRANSPORTER PERMEASE YTRF"/>
    <property type="match status" value="1"/>
</dbReference>
<evidence type="ECO:0000256" key="2">
    <source>
        <dbReference type="ARBA" id="ARBA00022475"/>
    </source>
</evidence>
<dbReference type="InterPro" id="IPR025857">
    <property type="entry name" value="MacB_PCD"/>
</dbReference>
<dbReference type="GO" id="GO:0022857">
    <property type="term" value="F:transmembrane transporter activity"/>
    <property type="evidence" value="ECO:0007669"/>
    <property type="project" value="TreeGrafter"/>
</dbReference>
<feature type="transmembrane region" description="Helical" evidence="7">
    <location>
        <begin position="97"/>
        <end position="124"/>
    </location>
</feature>
<organism evidence="10 11">
    <name type="scientific">Silvibacterium bohemicum</name>
    <dbReference type="NCBI Taxonomy" id="1577686"/>
    <lineage>
        <taxon>Bacteria</taxon>
        <taxon>Pseudomonadati</taxon>
        <taxon>Acidobacteriota</taxon>
        <taxon>Terriglobia</taxon>
        <taxon>Terriglobales</taxon>
        <taxon>Acidobacteriaceae</taxon>
        <taxon>Silvibacterium</taxon>
    </lineage>
</organism>
<gene>
    <name evidence="10" type="ORF">HNQ77_001235</name>
</gene>
<dbReference type="GO" id="GO:0005886">
    <property type="term" value="C:plasma membrane"/>
    <property type="evidence" value="ECO:0007669"/>
    <property type="project" value="UniProtKB-SubCell"/>
</dbReference>
<dbReference type="RefSeq" id="WP_050062187.1">
    <property type="nucleotide sequence ID" value="NZ_JACHEK010000002.1"/>
</dbReference>
<feature type="domain" description="MacB-like periplasmic core" evidence="9">
    <location>
        <begin position="581"/>
        <end position="713"/>
    </location>
</feature>
<comment type="caution">
    <text evidence="10">The sequence shown here is derived from an EMBL/GenBank/DDBJ whole genome shotgun (WGS) entry which is preliminary data.</text>
</comment>
<keyword evidence="11" id="KW-1185">Reference proteome</keyword>
<feature type="transmembrane region" description="Helical" evidence="7">
    <location>
        <begin position="765"/>
        <end position="789"/>
    </location>
</feature>
<evidence type="ECO:0000256" key="6">
    <source>
        <dbReference type="ARBA" id="ARBA00038076"/>
    </source>
</evidence>
<feature type="transmembrane region" description="Helical" evidence="7">
    <location>
        <begin position="855"/>
        <end position="875"/>
    </location>
</feature>
<proteinExistence type="inferred from homology"/>
<sequence>MIDSLRRGWNRILAFFHKAPLDGDLDAEMASHLEFAIEENMQRGMAAEEARRRALIRFGGMMQAKEQHRETRGLPWVDVLMQDMRYTFRTLRKDRGFTIVAVLILALGIGANVAVFSVVNTILLRPLPFPQSQQLVWIAPPPQKCGLSCATYSVDAYEEFKAQSRSYQDITGYMAFTSPDNLRLTGRGQPEPATGIEVIGNFFRVLGVQPAMGRLFTAEEARQGAHPVTLLANPYWRRQFAADPNIVGKEIDLNGHPATVVGVLPASFDFGAVFSPGSKVDMIVPLILDDERTWGNIVTLIGRLKPGVSVSQAAADAQMVVPHLCWSAKQPNTCGSYVNKTGVSIEVQTLKDYVGGRLRRSLVVLWCAVGTILLIVCVNLSNLLLARAASRSKEFAMRAALGAGRGRLVRQLLTEALILSGAGALLGLGFASGVIFWLSHQQAIALPLLSSVRIDGVALGWTVVIAATTAILFGLVPGLRMASGNLHETLKDSGAGAGAGRKHERIRTALVIGEVALACVLLVGAGLLLHSFLKVVDIDLGFQPEHSASMKVEYDDSAPTDAAQAEKRGVILGQIAERVSALPGVEAAGFADYLPLGRNRAWGTPTPKGKVYPEGVLHGPLVYVIGPGYMRAMGMRLHGRDFTWSDGPNSQRVIMINASAARVYWPGEDAVGKILQANGGDCVVVGVVDDVHADSVEGDPGWQIYYPITQQGPNAAQLVIRSAVPPAALAGTVLHTLRELNPNQPAAEFRPIAQVVDRAVSPRKFFVVLVASFAGLGLLLASLGIYGVISYSVTQQTKEIGIRMALGATTGRVQLGVIRKTLALAAMGIFLGGLVSLGLARMIESLLYGTAPTDPITFAAMTVLLALVAFVAGYVPARRASRIDPLVALRNN</sequence>
<dbReference type="PANTHER" id="PTHR30572">
    <property type="entry name" value="MEMBRANE COMPONENT OF TRANSPORTER-RELATED"/>
    <property type="match status" value="1"/>
</dbReference>
<comment type="subcellular location">
    <subcellularLocation>
        <location evidence="1">Cell membrane</location>
        <topology evidence="1">Multi-pass membrane protein</topology>
    </subcellularLocation>
</comment>
<feature type="transmembrane region" description="Helical" evidence="7">
    <location>
        <begin position="363"/>
        <end position="385"/>
    </location>
</feature>
<dbReference type="NCBIfam" id="NF038403">
    <property type="entry name" value="perm_prefix_1"/>
    <property type="match status" value="1"/>
</dbReference>
<protein>
    <submittedName>
        <fullName evidence="10">Putative permease</fullName>
    </submittedName>
</protein>
<dbReference type="InterPro" id="IPR050250">
    <property type="entry name" value="Macrolide_Exporter_MacB"/>
</dbReference>
<feature type="domain" description="ABC3 transporter permease C-terminal" evidence="8">
    <location>
        <begin position="368"/>
        <end position="485"/>
    </location>
</feature>
<dbReference type="OrthoDB" id="127482at2"/>
<accession>A0A841JWD9</accession>
<evidence type="ECO:0000256" key="7">
    <source>
        <dbReference type="SAM" id="Phobius"/>
    </source>
</evidence>
<evidence type="ECO:0000259" key="9">
    <source>
        <dbReference type="Pfam" id="PF12704"/>
    </source>
</evidence>
<keyword evidence="2" id="KW-1003">Cell membrane</keyword>
<evidence type="ECO:0000259" key="8">
    <source>
        <dbReference type="Pfam" id="PF02687"/>
    </source>
</evidence>
<feature type="domain" description="ABC3 transporter permease C-terminal" evidence="8">
    <location>
        <begin position="772"/>
        <end position="885"/>
    </location>
</feature>
<name>A0A841JWD9_9BACT</name>
<dbReference type="Pfam" id="PF02687">
    <property type="entry name" value="FtsX"/>
    <property type="match status" value="2"/>
</dbReference>
<dbReference type="Proteomes" id="UP000538666">
    <property type="component" value="Unassembled WGS sequence"/>
</dbReference>
<keyword evidence="3 7" id="KW-0812">Transmembrane</keyword>